<gene>
    <name evidence="8" type="ORF">GCM10009839_92160</name>
</gene>
<dbReference type="PRINTS" id="PR01036">
    <property type="entry name" value="TCRTETB"/>
</dbReference>
<dbReference type="InterPro" id="IPR036259">
    <property type="entry name" value="MFS_trans_sf"/>
</dbReference>
<name>A0ABN2VMB2_9ACTN</name>
<feature type="transmembrane region" description="Helical" evidence="6">
    <location>
        <begin position="102"/>
        <end position="125"/>
    </location>
</feature>
<feature type="transmembrane region" description="Helical" evidence="6">
    <location>
        <begin position="221"/>
        <end position="242"/>
    </location>
</feature>
<feature type="transmembrane region" description="Helical" evidence="6">
    <location>
        <begin position="72"/>
        <end position="90"/>
    </location>
</feature>
<dbReference type="CDD" id="cd17321">
    <property type="entry name" value="MFS_MMR_MDR_like"/>
    <property type="match status" value="1"/>
</dbReference>
<dbReference type="Proteomes" id="UP001500751">
    <property type="component" value="Unassembled WGS sequence"/>
</dbReference>
<feature type="transmembrane region" description="Helical" evidence="6">
    <location>
        <begin position="34"/>
        <end position="60"/>
    </location>
</feature>
<feature type="transmembrane region" description="Helical" evidence="6">
    <location>
        <begin position="131"/>
        <end position="151"/>
    </location>
</feature>
<feature type="transmembrane region" description="Helical" evidence="6">
    <location>
        <begin position="322"/>
        <end position="345"/>
    </location>
</feature>
<evidence type="ECO:0000256" key="5">
    <source>
        <dbReference type="SAM" id="MobiDB-lite"/>
    </source>
</evidence>
<feature type="transmembrane region" description="Helical" evidence="6">
    <location>
        <begin position="461"/>
        <end position="480"/>
    </location>
</feature>
<feature type="transmembrane region" description="Helical" evidence="6">
    <location>
        <begin position="430"/>
        <end position="449"/>
    </location>
</feature>
<comment type="subcellular location">
    <subcellularLocation>
        <location evidence="1">Cell membrane</location>
        <topology evidence="1">Multi-pass membrane protein</topology>
    </subcellularLocation>
</comment>
<accession>A0ABN2VMB2</accession>
<feature type="transmembrane region" description="Helical" evidence="6">
    <location>
        <begin position="389"/>
        <end position="410"/>
    </location>
</feature>
<feature type="compositionally biased region" description="Low complexity" evidence="5">
    <location>
        <begin position="15"/>
        <end position="28"/>
    </location>
</feature>
<feature type="transmembrane region" description="Helical" evidence="6">
    <location>
        <begin position="191"/>
        <end position="209"/>
    </location>
</feature>
<feature type="transmembrane region" description="Helical" evidence="6">
    <location>
        <begin position="248"/>
        <end position="271"/>
    </location>
</feature>
<dbReference type="InterPro" id="IPR020846">
    <property type="entry name" value="MFS_dom"/>
</dbReference>
<dbReference type="PROSITE" id="PS50850">
    <property type="entry name" value="MFS"/>
    <property type="match status" value="1"/>
</dbReference>
<feature type="compositionally biased region" description="Polar residues" evidence="5">
    <location>
        <begin position="1"/>
        <end position="14"/>
    </location>
</feature>
<feature type="region of interest" description="Disordered" evidence="5">
    <location>
        <begin position="1"/>
        <end position="28"/>
    </location>
</feature>
<protein>
    <submittedName>
        <fullName evidence="8">MFS transporter</fullName>
    </submittedName>
</protein>
<feature type="transmembrane region" description="Helical" evidence="6">
    <location>
        <begin position="292"/>
        <end position="316"/>
    </location>
</feature>
<dbReference type="Gene3D" id="1.20.1250.20">
    <property type="entry name" value="MFS general substrate transporter like domains"/>
    <property type="match status" value="2"/>
</dbReference>
<dbReference type="Pfam" id="PF07690">
    <property type="entry name" value="MFS_1"/>
    <property type="match status" value="1"/>
</dbReference>
<organism evidence="8 9">
    <name type="scientific">Catenulispora yoronensis</name>
    <dbReference type="NCBI Taxonomy" id="450799"/>
    <lineage>
        <taxon>Bacteria</taxon>
        <taxon>Bacillati</taxon>
        <taxon>Actinomycetota</taxon>
        <taxon>Actinomycetes</taxon>
        <taxon>Catenulisporales</taxon>
        <taxon>Catenulisporaceae</taxon>
        <taxon>Catenulispora</taxon>
    </lineage>
</organism>
<sequence>MQPQARTQIETGTRTQIRTGPGTQPQTGTHRPGAVIFVLCLAGFMAMLDVFVVNVAFPAIGDSFHSASLADLSWVLNAYTIVYAALLVPAGRFADRHGRKRAFQVGLTVFTTASLACAAAPGLWWLVAARVVQAAGAAALTTASLGLLLTVLPADRRAGAVKIWATSSSVAAALGPVVGGAVVLVSWQCVFLLNLPVGVVALVAARRLVPDLHDPRAARATSVDAVAVVALTAAIAAAALGLVKGGDWGWQGPATLTAFAVAAVAAAVFAVRTKRHPAPVIDVALLRVPSFVWANVTVLLFCTAFSALFLSVVLWMQDGAGYSAIATGLAILPGPVSVPLFAALAQRLVRRISAGTVIALGNLVFAAGALLLAACASADVHYWPQVLPGWVLTGIGIGLALPTMMAAATAALPPERAGTGSAMVNTGRQLGYVLGVAVFVAIIGTLGAAKPGAAPHTAFQHGWWFVAGVAALSAVTGLGVSRRD</sequence>
<keyword evidence="4 6" id="KW-0472">Membrane</keyword>
<reference evidence="8 9" key="1">
    <citation type="journal article" date="2019" name="Int. J. Syst. Evol. Microbiol.">
        <title>The Global Catalogue of Microorganisms (GCM) 10K type strain sequencing project: providing services to taxonomists for standard genome sequencing and annotation.</title>
        <authorList>
            <consortium name="The Broad Institute Genomics Platform"/>
            <consortium name="The Broad Institute Genome Sequencing Center for Infectious Disease"/>
            <person name="Wu L."/>
            <person name="Ma J."/>
        </authorList>
    </citation>
    <scope>NUCLEOTIDE SEQUENCE [LARGE SCALE GENOMIC DNA]</scope>
    <source>
        <strain evidence="8 9">JCM 16014</strain>
    </source>
</reference>
<keyword evidence="9" id="KW-1185">Reference proteome</keyword>
<comment type="caution">
    <text evidence="8">The sequence shown here is derived from an EMBL/GenBank/DDBJ whole genome shotgun (WGS) entry which is preliminary data.</text>
</comment>
<evidence type="ECO:0000256" key="4">
    <source>
        <dbReference type="ARBA" id="ARBA00023136"/>
    </source>
</evidence>
<feature type="transmembrane region" description="Helical" evidence="6">
    <location>
        <begin position="163"/>
        <end position="185"/>
    </location>
</feature>
<feature type="transmembrane region" description="Helical" evidence="6">
    <location>
        <begin position="357"/>
        <end position="383"/>
    </location>
</feature>
<dbReference type="PANTHER" id="PTHR42718:SF48">
    <property type="entry name" value="CONSERVED TWO-DOMAIN MEMBRANE PROTEIN-RELATED"/>
    <property type="match status" value="1"/>
</dbReference>
<dbReference type="RefSeq" id="WP_344672110.1">
    <property type="nucleotide sequence ID" value="NZ_BAAAQN010000107.1"/>
</dbReference>
<evidence type="ECO:0000259" key="7">
    <source>
        <dbReference type="PROSITE" id="PS50850"/>
    </source>
</evidence>
<dbReference type="SUPFAM" id="SSF103473">
    <property type="entry name" value="MFS general substrate transporter"/>
    <property type="match status" value="2"/>
</dbReference>
<proteinExistence type="predicted"/>
<dbReference type="PANTHER" id="PTHR42718">
    <property type="entry name" value="MAJOR FACILITATOR SUPERFAMILY MULTIDRUG TRANSPORTER MFSC"/>
    <property type="match status" value="1"/>
</dbReference>
<dbReference type="InterPro" id="IPR011701">
    <property type="entry name" value="MFS"/>
</dbReference>
<dbReference type="EMBL" id="BAAAQN010000107">
    <property type="protein sequence ID" value="GAA2066039.1"/>
    <property type="molecule type" value="Genomic_DNA"/>
</dbReference>
<evidence type="ECO:0000256" key="3">
    <source>
        <dbReference type="ARBA" id="ARBA00022989"/>
    </source>
</evidence>
<keyword evidence="2 6" id="KW-0812">Transmembrane</keyword>
<evidence type="ECO:0000256" key="2">
    <source>
        <dbReference type="ARBA" id="ARBA00022692"/>
    </source>
</evidence>
<keyword evidence="3 6" id="KW-1133">Transmembrane helix</keyword>
<evidence type="ECO:0000256" key="6">
    <source>
        <dbReference type="SAM" id="Phobius"/>
    </source>
</evidence>
<evidence type="ECO:0000313" key="9">
    <source>
        <dbReference type="Proteomes" id="UP001500751"/>
    </source>
</evidence>
<feature type="domain" description="Major facilitator superfamily (MFS) profile" evidence="7">
    <location>
        <begin position="35"/>
        <end position="484"/>
    </location>
</feature>
<evidence type="ECO:0000256" key="1">
    <source>
        <dbReference type="ARBA" id="ARBA00004651"/>
    </source>
</evidence>
<evidence type="ECO:0000313" key="8">
    <source>
        <dbReference type="EMBL" id="GAA2066039.1"/>
    </source>
</evidence>